<sequence length="75" mass="8491">MYPPILFFCLTPVLPIFQILERMLQLLKMRATSARVILRVVQDHMDNLGDGSQINADAEKSRLTALVQAFSCMIP</sequence>
<evidence type="ECO:0000313" key="1">
    <source>
        <dbReference type="EMBL" id="KAA3674025.1"/>
    </source>
</evidence>
<dbReference type="EMBL" id="QNGE01003452">
    <property type="protein sequence ID" value="KAA3674025.1"/>
    <property type="molecule type" value="Genomic_DNA"/>
</dbReference>
<keyword evidence="2" id="KW-1185">Reference proteome</keyword>
<proteinExistence type="predicted"/>
<protein>
    <submittedName>
        <fullName evidence="1">Uncharacterized protein</fullName>
    </submittedName>
</protein>
<evidence type="ECO:0000313" key="2">
    <source>
        <dbReference type="Proteomes" id="UP000324629"/>
    </source>
</evidence>
<dbReference type="AlphaFoldDB" id="A0A5J4NEV7"/>
<dbReference type="Proteomes" id="UP000324629">
    <property type="component" value="Unassembled WGS sequence"/>
</dbReference>
<accession>A0A5J4NEV7</accession>
<organism evidence="1 2">
    <name type="scientific">Paragonimus westermani</name>
    <dbReference type="NCBI Taxonomy" id="34504"/>
    <lineage>
        <taxon>Eukaryota</taxon>
        <taxon>Metazoa</taxon>
        <taxon>Spiralia</taxon>
        <taxon>Lophotrochozoa</taxon>
        <taxon>Platyhelminthes</taxon>
        <taxon>Trematoda</taxon>
        <taxon>Digenea</taxon>
        <taxon>Plagiorchiida</taxon>
        <taxon>Troglotremata</taxon>
        <taxon>Troglotrematidae</taxon>
        <taxon>Paragonimus</taxon>
    </lineage>
</organism>
<comment type="caution">
    <text evidence="1">The sequence shown here is derived from an EMBL/GenBank/DDBJ whole genome shotgun (WGS) entry which is preliminary data.</text>
</comment>
<reference evidence="1 2" key="1">
    <citation type="journal article" date="2019" name="Gigascience">
        <title>Whole-genome sequence of the oriental lung fluke Paragonimus westermani.</title>
        <authorList>
            <person name="Oey H."/>
            <person name="Zakrzewski M."/>
            <person name="Narain K."/>
            <person name="Devi K.R."/>
            <person name="Agatsuma T."/>
            <person name="Nawaratna S."/>
            <person name="Gobert G.N."/>
            <person name="Jones M.K."/>
            <person name="Ragan M.A."/>
            <person name="McManus D.P."/>
            <person name="Krause L."/>
        </authorList>
    </citation>
    <scope>NUCLEOTIDE SEQUENCE [LARGE SCALE GENOMIC DNA]</scope>
    <source>
        <strain evidence="1 2">IND2009</strain>
    </source>
</reference>
<name>A0A5J4NEV7_9TREM</name>
<gene>
    <name evidence="1" type="ORF">DEA37_0004093</name>
</gene>